<evidence type="ECO:0000256" key="1">
    <source>
        <dbReference type="SAM" id="MobiDB-lite"/>
    </source>
</evidence>
<feature type="non-terminal residue" evidence="2">
    <location>
        <position position="1"/>
    </location>
</feature>
<dbReference type="EMBL" id="LGUT01003029">
    <property type="protein sequence ID" value="KOG86120.1"/>
    <property type="molecule type" value="Genomic_DNA"/>
</dbReference>
<comment type="caution">
    <text evidence="2">The sequence shown here is derived from an EMBL/GenBank/DDBJ whole genome shotgun (WGS) entry which is preliminary data.</text>
</comment>
<evidence type="ECO:0000313" key="3">
    <source>
        <dbReference type="Proteomes" id="UP000037020"/>
    </source>
</evidence>
<accession>A0ABR5IYA2</accession>
<keyword evidence="3" id="KW-1185">Reference proteome</keyword>
<gene>
    <name evidence="2" type="ORF">ADK38_32835</name>
</gene>
<feature type="non-terminal residue" evidence="2">
    <location>
        <position position="142"/>
    </location>
</feature>
<evidence type="ECO:0000313" key="2">
    <source>
        <dbReference type="EMBL" id="KOG86120.1"/>
    </source>
</evidence>
<reference evidence="2 3" key="1">
    <citation type="submission" date="2015-07" db="EMBL/GenBank/DDBJ databases">
        <authorList>
            <person name="Ju K.-S."/>
            <person name="Doroghazi J.R."/>
            <person name="Metcalf W.W."/>
        </authorList>
    </citation>
    <scope>NUCLEOTIDE SEQUENCE [LARGE SCALE GENOMIC DNA]</scope>
    <source>
        <strain evidence="2 3">NRRL B-3589</strain>
    </source>
</reference>
<proteinExistence type="predicted"/>
<name>A0ABR5IYA2_9ACTN</name>
<evidence type="ECO:0008006" key="4">
    <source>
        <dbReference type="Google" id="ProtNLM"/>
    </source>
</evidence>
<dbReference type="Proteomes" id="UP000037020">
    <property type="component" value="Unassembled WGS sequence"/>
</dbReference>
<feature type="region of interest" description="Disordered" evidence="1">
    <location>
        <begin position="94"/>
        <end position="125"/>
    </location>
</feature>
<protein>
    <recommendedName>
        <fullName evidence="4">Serine/threonine protein kinase</fullName>
    </recommendedName>
</protein>
<sequence length="142" mass="14692">PAADGGHGMLSELGLAADPAKARNTARCGPALSSAELSARGRVEAQTCVLAQGRDTWSRLYYRNATGGPLKAVLTLMQPDGRTLQAHCEVAGSVGRGSCQTPRERTVRGYGEQGGRSGPGAHDGYTAVSEIASADGRLLLRS</sequence>
<organism evidence="2 3">
    <name type="scientific">Streptomyces varsoviensis</name>
    <dbReference type="NCBI Taxonomy" id="67373"/>
    <lineage>
        <taxon>Bacteria</taxon>
        <taxon>Bacillati</taxon>
        <taxon>Actinomycetota</taxon>
        <taxon>Actinomycetes</taxon>
        <taxon>Kitasatosporales</taxon>
        <taxon>Streptomycetaceae</taxon>
        <taxon>Streptomyces</taxon>
    </lineage>
</organism>